<accession>A0A7Y6A3J1</accession>
<name>A0A7Y6A3J1_9CELL</name>
<protein>
    <submittedName>
        <fullName evidence="2">Uncharacterized protein</fullName>
    </submittedName>
</protein>
<sequence length="328" mass="36776">MLDRNRVLARPVEPSEPTLTLGMVMDCASYVSHAVGPCTRFQFDDFATAWLVPVWTRPERRQRHVDQDITVDAVRTWLHVASGLGEIDPGKFSTHLKVNVRQFRGKWVGPAFYRWAYQVRQPHLKELSHEGPHRLTKQAAVAIGEAAVMTKAALLDRVAQPVAPPEAMLEPVVEWLTTYWEPLTKDGFAQDIINAPWWWFQTWARGAPLDFDFASRHPALLQIAASAFPDFQQWWPLEVARVAAARRAEEVARARAEAEQYRREAAAYAHARRAPARPGLPRNAAVGMNASGLQNPGGYASGGYSGSTFIAGFGAHSPYDSRRWGLNW</sequence>
<dbReference type="RefSeq" id="WP_175348979.1">
    <property type="nucleotide sequence ID" value="NZ_JABMCI010000070.1"/>
</dbReference>
<evidence type="ECO:0000313" key="2">
    <source>
        <dbReference type="EMBL" id="NUU19062.1"/>
    </source>
</evidence>
<dbReference type="AlphaFoldDB" id="A0A7Y6A3J1"/>
<proteinExistence type="predicted"/>
<organism evidence="2 3">
    <name type="scientific">Cellulomonas humilata</name>
    <dbReference type="NCBI Taxonomy" id="144055"/>
    <lineage>
        <taxon>Bacteria</taxon>
        <taxon>Bacillati</taxon>
        <taxon>Actinomycetota</taxon>
        <taxon>Actinomycetes</taxon>
        <taxon>Micrococcales</taxon>
        <taxon>Cellulomonadaceae</taxon>
        <taxon>Cellulomonas</taxon>
    </lineage>
</organism>
<reference evidence="2 3" key="1">
    <citation type="submission" date="2020-05" db="EMBL/GenBank/DDBJ databases">
        <title>Genome Sequencing of Type Strains.</title>
        <authorList>
            <person name="Lemaire J.F."/>
            <person name="Inderbitzin P."/>
            <person name="Gregorio O.A."/>
            <person name="Collins S.B."/>
            <person name="Wespe N."/>
            <person name="Knight-Connoni V."/>
        </authorList>
    </citation>
    <scope>NUCLEOTIDE SEQUENCE [LARGE SCALE GENOMIC DNA]</scope>
    <source>
        <strain evidence="2 3">ATCC 25174</strain>
    </source>
</reference>
<gene>
    <name evidence="2" type="ORF">HP550_17575</name>
</gene>
<dbReference type="Proteomes" id="UP000565724">
    <property type="component" value="Unassembled WGS sequence"/>
</dbReference>
<comment type="caution">
    <text evidence="2">The sequence shown here is derived from an EMBL/GenBank/DDBJ whole genome shotgun (WGS) entry which is preliminary data.</text>
</comment>
<keyword evidence="3" id="KW-1185">Reference proteome</keyword>
<feature type="coiled-coil region" evidence="1">
    <location>
        <begin position="244"/>
        <end position="271"/>
    </location>
</feature>
<evidence type="ECO:0000256" key="1">
    <source>
        <dbReference type="SAM" id="Coils"/>
    </source>
</evidence>
<keyword evidence="1" id="KW-0175">Coiled coil</keyword>
<evidence type="ECO:0000313" key="3">
    <source>
        <dbReference type="Proteomes" id="UP000565724"/>
    </source>
</evidence>
<dbReference type="EMBL" id="JABMCI010000070">
    <property type="protein sequence ID" value="NUU19062.1"/>
    <property type="molecule type" value="Genomic_DNA"/>
</dbReference>